<evidence type="ECO:0000256" key="2">
    <source>
        <dbReference type="SAM" id="Phobius"/>
    </source>
</evidence>
<keyword evidence="2" id="KW-0812">Transmembrane</keyword>
<feature type="region of interest" description="Disordered" evidence="1">
    <location>
        <begin position="81"/>
        <end position="100"/>
    </location>
</feature>
<gene>
    <name evidence="3" type="ORF">K239x_45780</name>
</gene>
<feature type="transmembrane region" description="Helical" evidence="2">
    <location>
        <begin position="20"/>
        <end position="39"/>
    </location>
</feature>
<dbReference type="RefSeq" id="WP_145420450.1">
    <property type="nucleotide sequence ID" value="NZ_CP036526.1"/>
</dbReference>
<evidence type="ECO:0008006" key="5">
    <source>
        <dbReference type="Google" id="ProtNLM"/>
    </source>
</evidence>
<dbReference type="EMBL" id="CP036526">
    <property type="protein sequence ID" value="QDT12568.1"/>
    <property type="molecule type" value="Genomic_DNA"/>
</dbReference>
<dbReference type="Proteomes" id="UP000319817">
    <property type="component" value="Chromosome"/>
</dbReference>
<protein>
    <recommendedName>
        <fullName evidence="5">Inner membrane protein YjcH</fullName>
    </recommendedName>
</protein>
<feature type="transmembrane region" description="Helical" evidence="2">
    <location>
        <begin position="51"/>
        <end position="76"/>
    </location>
</feature>
<keyword evidence="4" id="KW-1185">Reference proteome</keyword>
<evidence type="ECO:0000313" key="4">
    <source>
        <dbReference type="Proteomes" id="UP000319817"/>
    </source>
</evidence>
<evidence type="ECO:0000256" key="1">
    <source>
        <dbReference type="SAM" id="MobiDB-lite"/>
    </source>
</evidence>
<evidence type="ECO:0000313" key="3">
    <source>
        <dbReference type="EMBL" id="QDT12568.1"/>
    </source>
</evidence>
<dbReference type="Pfam" id="PF04341">
    <property type="entry name" value="DUF485"/>
    <property type="match status" value="1"/>
</dbReference>
<keyword evidence="2" id="KW-0472">Membrane</keyword>
<sequence length="100" mass="10756">MPPSSSGDSAERRFNTRLGLILFLIYLALYVGFVCINAFRASWMDVTAIAGLNLAIVYGFALIVFAIVLALVYGAMCRTEPTESAEVSSDNQPTDSGDAQ</sequence>
<proteinExistence type="predicted"/>
<organism evidence="3 4">
    <name type="scientific">Stieleria marina</name>
    <dbReference type="NCBI Taxonomy" id="1930275"/>
    <lineage>
        <taxon>Bacteria</taxon>
        <taxon>Pseudomonadati</taxon>
        <taxon>Planctomycetota</taxon>
        <taxon>Planctomycetia</taxon>
        <taxon>Pirellulales</taxon>
        <taxon>Pirellulaceae</taxon>
        <taxon>Stieleria</taxon>
    </lineage>
</organism>
<feature type="compositionally biased region" description="Polar residues" evidence="1">
    <location>
        <begin position="85"/>
        <end position="100"/>
    </location>
</feature>
<name>A0A517NZM2_9BACT</name>
<dbReference type="OrthoDB" id="9795644at2"/>
<accession>A0A517NZM2</accession>
<keyword evidence="2" id="KW-1133">Transmembrane helix</keyword>
<dbReference type="AlphaFoldDB" id="A0A517NZM2"/>
<dbReference type="InterPro" id="IPR007436">
    <property type="entry name" value="DUF485"/>
</dbReference>
<reference evidence="3 4" key="1">
    <citation type="submission" date="2019-02" db="EMBL/GenBank/DDBJ databases">
        <title>Deep-cultivation of Planctomycetes and their phenomic and genomic characterization uncovers novel biology.</title>
        <authorList>
            <person name="Wiegand S."/>
            <person name="Jogler M."/>
            <person name="Boedeker C."/>
            <person name="Pinto D."/>
            <person name="Vollmers J."/>
            <person name="Rivas-Marin E."/>
            <person name="Kohn T."/>
            <person name="Peeters S.H."/>
            <person name="Heuer A."/>
            <person name="Rast P."/>
            <person name="Oberbeckmann S."/>
            <person name="Bunk B."/>
            <person name="Jeske O."/>
            <person name="Meyerdierks A."/>
            <person name="Storesund J.E."/>
            <person name="Kallscheuer N."/>
            <person name="Luecker S."/>
            <person name="Lage O.M."/>
            <person name="Pohl T."/>
            <person name="Merkel B.J."/>
            <person name="Hornburger P."/>
            <person name="Mueller R.-W."/>
            <person name="Bruemmer F."/>
            <person name="Labrenz M."/>
            <person name="Spormann A.M."/>
            <person name="Op den Camp H."/>
            <person name="Overmann J."/>
            <person name="Amann R."/>
            <person name="Jetten M.S.M."/>
            <person name="Mascher T."/>
            <person name="Medema M.H."/>
            <person name="Devos D.P."/>
            <person name="Kaster A.-K."/>
            <person name="Ovreas L."/>
            <person name="Rohde M."/>
            <person name="Galperin M.Y."/>
            <person name="Jogler C."/>
        </authorList>
    </citation>
    <scope>NUCLEOTIDE SEQUENCE [LARGE SCALE GENOMIC DNA]</scope>
    <source>
        <strain evidence="3 4">K23_9</strain>
    </source>
</reference>